<sequence length="188" mass="21229">MILPTKVEARTLLAKHVTDTYQRFHAEMVGRAVEGYALKLGEDTHLWWLTGYLHDIDYDKHPTEHPGPSLQWFAEWNYPPELIHAVEAHADGFNGFTTKPATTLAKALLACDEICGIFYAYQKLNPVPFSDIKPSSIKKKLKVESFAPGISREHIYKACEDFGVTIEEHVENLIKSFNTLSVSTVSPK</sequence>
<evidence type="ECO:0000313" key="3">
    <source>
        <dbReference type="Proteomes" id="UP000230391"/>
    </source>
</evidence>
<feature type="domain" description="HD" evidence="1">
    <location>
        <begin position="25"/>
        <end position="112"/>
    </location>
</feature>
<proteinExistence type="predicted"/>
<comment type="caution">
    <text evidence="2">The sequence shown here is derived from an EMBL/GenBank/DDBJ whole genome shotgun (WGS) entry which is preliminary data.</text>
</comment>
<dbReference type="AlphaFoldDB" id="A0A2M8FFQ9"/>
<dbReference type="PANTHER" id="PTHR38659:SF1">
    <property type="entry name" value="METAL DEPENDENT PHOSPHOHYDROLASE"/>
    <property type="match status" value="1"/>
</dbReference>
<accession>A0A2M8FFQ9</accession>
<protein>
    <recommendedName>
        <fullName evidence="1">HD domain-containing protein</fullName>
    </recommendedName>
</protein>
<reference evidence="3" key="1">
    <citation type="submission" date="2017-09" db="EMBL/GenBank/DDBJ databases">
        <title>Depth-based differentiation of microbial function through sediment-hosted aquifers and enrichment of novel symbionts in the deep terrestrial subsurface.</title>
        <authorList>
            <person name="Probst A.J."/>
            <person name="Ladd B."/>
            <person name="Jarett J.K."/>
            <person name="Geller-Mcgrath D.E."/>
            <person name="Sieber C.M.K."/>
            <person name="Emerson J.B."/>
            <person name="Anantharaman K."/>
            <person name="Thomas B.C."/>
            <person name="Malmstrom R."/>
            <person name="Stieglmeier M."/>
            <person name="Klingl A."/>
            <person name="Woyke T."/>
            <person name="Ryan C.M."/>
            <person name="Banfield J.F."/>
        </authorList>
    </citation>
    <scope>NUCLEOTIDE SEQUENCE [LARGE SCALE GENOMIC DNA]</scope>
</reference>
<dbReference type="Pfam" id="PF01966">
    <property type="entry name" value="HD"/>
    <property type="match status" value="1"/>
</dbReference>
<evidence type="ECO:0000259" key="1">
    <source>
        <dbReference type="Pfam" id="PF01966"/>
    </source>
</evidence>
<gene>
    <name evidence="2" type="ORF">CO026_00130</name>
</gene>
<dbReference type="EMBL" id="PFRD01000007">
    <property type="protein sequence ID" value="PJC56470.1"/>
    <property type="molecule type" value="Genomic_DNA"/>
</dbReference>
<dbReference type="SUPFAM" id="SSF109604">
    <property type="entry name" value="HD-domain/PDEase-like"/>
    <property type="match status" value="1"/>
</dbReference>
<organism evidence="2 3">
    <name type="scientific">Candidatus Kaiserbacteria bacterium CG_4_9_14_0_2_um_filter_41_32</name>
    <dbReference type="NCBI Taxonomy" id="1974601"/>
    <lineage>
        <taxon>Bacteria</taxon>
        <taxon>Candidatus Kaiseribacteriota</taxon>
    </lineage>
</organism>
<dbReference type="Proteomes" id="UP000230391">
    <property type="component" value="Unassembled WGS sequence"/>
</dbReference>
<name>A0A2M8FFQ9_9BACT</name>
<evidence type="ECO:0000313" key="2">
    <source>
        <dbReference type="EMBL" id="PJC56470.1"/>
    </source>
</evidence>
<dbReference type="InterPro" id="IPR006674">
    <property type="entry name" value="HD_domain"/>
</dbReference>
<dbReference type="PANTHER" id="PTHR38659">
    <property type="entry name" value="METAL-DEPENDENT PHOSPHOHYDROLASE"/>
    <property type="match status" value="1"/>
</dbReference>